<reference evidence="1 2" key="1">
    <citation type="submission" date="2015-02" db="EMBL/GenBank/DDBJ databases">
        <title>Draft genome sequences of ten Microbacterium spp. with emphasis on heavy metal contaminated environments.</title>
        <authorList>
            <person name="Corretto E."/>
        </authorList>
    </citation>
    <scope>NUCLEOTIDE SEQUENCE [LARGE SCALE GENOMIC DNA]</scope>
    <source>
        <strain evidence="1 2">DSM 23848</strain>
    </source>
</reference>
<proteinExistence type="predicted"/>
<organism evidence="1 2">
    <name type="scientific">Microbacterium azadirachtae</name>
    <dbReference type="NCBI Taxonomy" id="582680"/>
    <lineage>
        <taxon>Bacteria</taxon>
        <taxon>Bacillati</taxon>
        <taxon>Actinomycetota</taxon>
        <taxon>Actinomycetes</taxon>
        <taxon>Micrococcales</taxon>
        <taxon>Microbacteriaceae</taxon>
        <taxon>Microbacterium</taxon>
    </lineage>
</organism>
<comment type="caution">
    <text evidence="1">The sequence shown here is derived from an EMBL/GenBank/DDBJ whole genome shotgun (WGS) entry which is preliminary data.</text>
</comment>
<dbReference type="RefSeq" id="WP_156156811.1">
    <property type="nucleotide sequence ID" value="NZ_JYIT01000083.1"/>
</dbReference>
<gene>
    <name evidence="1" type="ORF">RL72_02972</name>
</gene>
<sequence length="45" mass="4897">MPDAPSEDDDATPPRRPIVTGAAWDLAVILWVTADQFATDEETDP</sequence>
<protein>
    <submittedName>
        <fullName evidence="1">Uncharacterized protein</fullName>
    </submittedName>
</protein>
<evidence type="ECO:0000313" key="1">
    <source>
        <dbReference type="EMBL" id="KJL19926.1"/>
    </source>
</evidence>
<keyword evidence="2" id="KW-1185">Reference proteome</keyword>
<name>A0A0F0KKY8_9MICO</name>
<dbReference type="EMBL" id="JYIT01000083">
    <property type="protein sequence ID" value="KJL19926.1"/>
    <property type="molecule type" value="Genomic_DNA"/>
</dbReference>
<dbReference type="Proteomes" id="UP000033448">
    <property type="component" value="Unassembled WGS sequence"/>
</dbReference>
<evidence type="ECO:0000313" key="2">
    <source>
        <dbReference type="Proteomes" id="UP000033448"/>
    </source>
</evidence>
<dbReference type="PATRIC" id="fig|582680.7.peg.3029"/>
<accession>A0A0F0KKY8</accession>
<dbReference type="AlphaFoldDB" id="A0A0F0KKY8"/>